<dbReference type="AlphaFoldDB" id="A0A9D2TNN2"/>
<reference evidence="1" key="2">
    <citation type="submission" date="2021-04" db="EMBL/GenBank/DDBJ databases">
        <authorList>
            <person name="Gilroy R."/>
        </authorList>
    </citation>
    <scope>NUCLEOTIDE SEQUENCE</scope>
    <source>
        <strain evidence="1">CHK196-7946</strain>
    </source>
</reference>
<dbReference type="Proteomes" id="UP000823902">
    <property type="component" value="Unassembled WGS sequence"/>
</dbReference>
<comment type="caution">
    <text evidence="1">The sequence shown here is derived from an EMBL/GenBank/DDBJ whole genome shotgun (WGS) entry which is preliminary data.</text>
</comment>
<name>A0A9D2TNN2_9FIRM</name>
<gene>
    <name evidence="1" type="ORF">H9697_12600</name>
</gene>
<protein>
    <submittedName>
        <fullName evidence="1">Uncharacterized protein</fullName>
    </submittedName>
</protein>
<proteinExistence type="predicted"/>
<organism evidence="1 2">
    <name type="scientific">Candidatus Mediterraneibacter faecavium</name>
    <dbReference type="NCBI Taxonomy" id="2838668"/>
    <lineage>
        <taxon>Bacteria</taxon>
        <taxon>Bacillati</taxon>
        <taxon>Bacillota</taxon>
        <taxon>Clostridia</taxon>
        <taxon>Lachnospirales</taxon>
        <taxon>Lachnospiraceae</taxon>
        <taxon>Mediterraneibacter</taxon>
    </lineage>
</organism>
<accession>A0A9D2TNN2</accession>
<evidence type="ECO:0000313" key="1">
    <source>
        <dbReference type="EMBL" id="HJC75761.1"/>
    </source>
</evidence>
<evidence type="ECO:0000313" key="2">
    <source>
        <dbReference type="Proteomes" id="UP000823902"/>
    </source>
</evidence>
<sequence>MSTIAVSKNNYAVKGNNAKRGSLRERLRKYFEENAAMIASGLLFVSGSANAYTLYRSMK</sequence>
<reference evidence="1" key="1">
    <citation type="journal article" date="2021" name="PeerJ">
        <title>Extensive microbial diversity within the chicken gut microbiome revealed by metagenomics and culture.</title>
        <authorList>
            <person name="Gilroy R."/>
            <person name="Ravi A."/>
            <person name="Getino M."/>
            <person name="Pursley I."/>
            <person name="Horton D.L."/>
            <person name="Alikhan N.F."/>
            <person name="Baker D."/>
            <person name="Gharbi K."/>
            <person name="Hall N."/>
            <person name="Watson M."/>
            <person name="Adriaenssens E.M."/>
            <person name="Foster-Nyarko E."/>
            <person name="Jarju S."/>
            <person name="Secka A."/>
            <person name="Antonio M."/>
            <person name="Oren A."/>
            <person name="Chaudhuri R.R."/>
            <person name="La Ragione R."/>
            <person name="Hildebrand F."/>
            <person name="Pallen M.J."/>
        </authorList>
    </citation>
    <scope>NUCLEOTIDE SEQUENCE</scope>
    <source>
        <strain evidence="1">CHK196-7946</strain>
    </source>
</reference>
<dbReference type="EMBL" id="DWVY01000064">
    <property type="protein sequence ID" value="HJC75761.1"/>
    <property type="molecule type" value="Genomic_DNA"/>
</dbReference>